<gene>
    <name evidence="1" type="ORF">SALLE_v1c03750</name>
</gene>
<evidence type="ECO:0000313" key="2">
    <source>
        <dbReference type="Proteomes" id="UP000254792"/>
    </source>
</evidence>
<accession>A0A345Z370</accession>
<dbReference type="EMBL" id="CP031376">
    <property type="protein sequence ID" value="AXK51049.1"/>
    <property type="molecule type" value="Genomic_DNA"/>
</dbReference>
<organism evidence="1 2">
    <name type="scientific">Spiroplasma alleghenense</name>
    <dbReference type="NCBI Taxonomy" id="216931"/>
    <lineage>
        <taxon>Bacteria</taxon>
        <taxon>Bacillati</taxon>
        <taxon>Mycoplasmatota</taxon>
        <taxon>Mollicutes</taxon>
        <taxon>Entomoplasmatales</taxon>
        <taxon>Spiroplasmataceae</taxon>
        <taxon>Spiroplasma</taxon>
    </lineage>
</organism>
<name>A0A345Z370_9MOLU</name>
<dbReference type="Proteomes" id="UP000254792">
    <property type="component" value="Chromosome"/>
</dbReference>
<proteinExistence type="predicted"/>
<sequence>MNLDKKIAIIRIRPDSETIYPPIQESKLNYYPEKQKISFTALRSLAEINLLTNKTNCDLIVSHKFEEIITNFQQIAKIDLNYFTKNEGTVDLEFIMNPKWDLTLKKSNRIVAHGDLIAEWSYESPTKKERSDSQKYDFD</sequence>
<dbReference type="KEGG" id="salx:SALLE_v1c03750"/>
<keyword evidence="2" id="KW-1185">Reference proteome</keyword>
<protein>
    <submittedName>
        <fullName evidence="1">Uncharacterized protein</fullName>
    </submittedName>
</protein>
<reference evidence="1 2" key="1">
    <citation type="submission" date="2018-07" db="EMBL/GenBank/DDBJ databases">
        <title>Complete genome sequence of Spiroplasma alleghenense PLHS-1 (ATCC 51752).</title>
        <authorList>
            <person name="Chou L."/>
            <person name="Lee T.-Y."/>
            <person name="Tsai Y.-M."/>
            <person name="Kuo C.-H."/>
        </authorList>
    </citation>
    <scope>NUCLEOTIDE SEQUENCE [LARGE SCALE GENOMIC DNA]</scope>
    <source>
        <strain evidence="1 2">PLHS-1</strain>
    </source>
</reference>
<dbReference type="AlphaFoldDB" id="A0A345Z370"/>
<evidence type="ECO:0000313" key="1">
    <source>
        <dbReference type="EMBL" id="AXK51049.1"/>
    </source>
</evidence>